<evidence type="ECO:0000313" key="2">
    <source>
        <dbReference type="Proteomes" id="UP001165064"/>
    </source>
</evidence>
<protein>
    <submittedName>
        <fullName evidence="1">Unnamed protein product</fullName>
    </submittedName>
</protein>
<keyword evidence="2" id="KW-1185">Reference proteome</keyword>
<name>A0ACB5SW97_AMBMO</name>
<gene>
    <name evidence="1" type="ORF">Amon02_000193900</name>
</gene>
<evidence type="ECO:0000313" key="1">
    <source>
        <dbReference type="EMBL" id="GME74887.1"/>
    </source>
</evidence>
<sequence length="515" mass="58382">MSLNKKTVGVLGSGISGLTYAYYLSKLHPQVQINIFEKAKRSGGFINSPKAELNKDVTFEKGPRTLRGVSEGTLLILDLLDKFKALDKVKGIHTGSTANKKYLLEPHSNVDGSIGTLIELPNSPSTIMKFLSDPICKYLVLGILKEPFVRAKVGGEEETVEQWFTRRFNKQVCDNFVSAMIHGIYAGDASKLSVSLVFPKLVEIEKNHGSIVRYMIGQMLKASKEKRELKKKQKQKNSQAEEKPLEVPESVKEYQSIIGSEFNFSNLMRYLKKYPMLMLQGGLETLPKLIKENLPSNVKIHYDSDVTNIQLKENGKVGLHCENHGDFEFDNLRSTINLKEFSKIVGNPELTGKIDQVNHVGMITCNVYIPNHNRLSSYPGFGFLVPKKMTNNQWKLLGVIFDSEVEKNAVVPLYYYHALKTLKSDKINMTSEDVDQDAKEVIRLAQIKKTDEEYTKMTVMMGGYMLDETDLPISNSRIQHVVQEVLLGTMEIDLDQESGVITERVWWKGQYRWND</sequence>
<proteinExistence type="predicted"/>
<comment type="caution">
    <text evidence="1">The sequence shown here is derived from an EMBL/GenBank/DDBJ whole genome shotgun (WGS) entry which is preliminary data.</text>
</comment>
<organism evidence="1 2">
    <name type="scientific">Ambrosiozyma monospora</name>
    <name type="common">Yeast</name>
    <name type="synonym">Endomycopsis monosporus</name>
    <dbReference type="NCBI Taxonomy" id="43982"/>
    <lineage>
        <taxon>Eukaryota</taxon>
        <taxon>Fungi</taxon>
        <taxon>Dikarya</taxon>
        <taxon>Ascomycota</taxon>
        <taxon>Saccharomycotina</taxon>
        <taxon>Pichiomycetes</taxon>
        <taxon>Pichiales</taxon>
        <taxon>Pichiaceae</taxon>
        <taxon>Ambrosiozyma</taxon>
    </lineage>
</organism>
<reference evidence="1" key="1">
    <citation type="submission" date="2023-04" db="EMBL/GenBank/DDBJ databases">
        <title>Ambrosiozyma monospora NBRC 10751.</title>
        <authorList>
            <person name="Ichikawa N."/>
            <person name="Sato H."/>
            <person name="Tonouchi N."/>
        </authorList>
    </citation>
    <scope>NUCLEOTIDE SEQUENCE</scope>
    <source>
        <strain evidence="1">NBRC 10751</strain>
    </source>
</reference>
<dbReference type="EMBL" id="BSXS01001043">
    <property type="protein sequence ID" value="GME74887.1"/>
    <property type="molecule type" value="Genomic_DNA"/>
</dbReference>
<accession>A0ACB5SW97</accession>
<dbReference type="Proteomes" id="UP001165064">
    <property type="component" value="Unassembled WGS sequence"/>
</dbReference>